<accession>A0A0F9F9C0</accession>
<organism evidence="2">
    <name type="scientific">marine sediment metagenome</name>
    <dbReference type="NCBI Taxonomy" id="412755"/>
    <lineage>
        <taxon>unclassified sequences</taxon>
        <taxon>metagenomes</taxon>
        <taxon>ecological metagenomes</taxon>
    </lineage>
</organism>
<name>A0A0F9F9C0_9ZZZZ</name>
<feature type="non-terminal residue" evidence="2">
    <location>
        <position position="1"/>
    </location>
</feature>
<comment type="caution">
    <text evidence="2">The sequence shown here is derived from an EMBL/GenBank/DDBJ whole genome shotgun (WGS) entry which is preliminary data.</text>
</comment>
<proteinExistence type="predicted"/>
<protein>
    <submittedName>
        <fullName evidence="2">Uncharacterized protein</fullName>
    </submittedName>
</protein>
<gene>
    <name evidence="2" type="ORF">LCGC14_1980540</name>
</gene>
<sequence>GRLVDFQDSAGKPKLDKGTPNNGAAREYSTRVRLDRDGGVTTSKTVKLNDPVGAIQELNKMDRLYQEQPQWNDNRVVNIIVQGKDAKATLDKMLKGELPMQSGQMIEEE</sequence>
<reference evidence="2" key="1">
    <citation type="journal article" date="2015" name="Nature">
        <title>Complex archaea that bridge the gap between prokaryotes and eukaryotes.</title>
        <authorList>
            <person name="Spang A."/>
            <person name="Saw J.H."/>
            <person name="Jorgensen S.L."/>
            <person name="Zaremba-Niedzwiedzka K."/>
            <person name="Martijn J."/>
            <person name="Lind A.E."/>
            <person name="van Eijk R."/>
            <person name="Schleper C."/>
            <person name="Guy L."/>
            <person name="Ettema T.J."/>
        </authorList>
    </citation>
    <scope>NUCLEOTIDE SEQUENCE</scope>
</reference>
<feature type="region of interest" description="Disordered" evidence="1">
    <location>
        <begin position="1"/>
        <end position="31"/>
    </location>
</feature>
<evidence type="ECO:0000256" key="1">
    <source>
        <dbReference type="SAM" id="MobiDB-lite"/>
    </source>
</evidence>
<dbReference type="AlphaFoldDB" id="A0A0F9F9C0"/>
<evidence type="ECO:0000313" key="2">
    <source>
        <dbReference type="EMBL" id="KKL82863.1"/>
    </source>
</evidence>
<dbReference type="EMBL" id="LAZR01022153">
    <property type="protein sequence ID" value="KKL82863.1"/>
    <property type="molecule type" value="Genomic_DNA"/>
</dbReference>